<dbReference type="PANTHER" id="PTHR23406">
    <property type="entry name" value="MALIC ENZYME-RELATED"/>
    <property type="match status" value="1"/>
</dbReference>
<dbReference type="OrthoDB" id="3314528at2"/>
<evidence type="ECO:0000256" key="2">
    <source>
        <dbReference type="ARBA" id="ARBA00008785"/>
    </source>
</evidence>
<evidence type="ECO:0000313" key="14">
    <source>
        <dbReference type="Proteomes" id="UP000324233"/>
    </source>
</evidence>
<feature type="region of interest" description="Disordered" evidence="10">
    <location>
        <begin position="1"/>
        <end position="26"/>
    </location>
</feature>
<keyword evidence="5" id="KW-0520">NAD</keyword>
<dbReference type="Proteomes" id="UP000324233">
    <property type="component" value="Chromosome"/>
</dbReference>
<feature type="binding site" evidence="8">
    <location>
        <position position="256"/>
    </location>
    <ligand>
        <name>a divalent metal cation</name>
        <dbReference type="ChEBI" id="CHEBI:60240"/>
    </ligand>
</feature>
<evidence type="ECO:0000259" key="11">
    <source>
        <dbReference type="SMART" id="SM00919"/>
    </source>
</evidence>
<dbReference type="InterPro" id="IPR037062">
    <property type="entry name" value="Malic_N_dom_sf"/>
</dbReference>
<dbReference type="PIRSF" id="PIRSF000106">
    <property type="entry name" value="ME"/>
    <property type="match status" value="1"/>
</dbReference>
<evidence type="ECO:0000256" key="5">
    <source>
        <dbReference type="ARBA" id="ARBA00023027"/>
    </source>
</evidence>
<keyword evidence="3 8" id="KW-0479">Metal-binding</keyword>
<dbReference type="Pfam" id="PF03949">
    <property type="entry name" value="Malic_M"/>
    <property type="match status" value="1"/>
</dbReference>
<dbReference type="SMART" id="SM00919">
    <property type="entry name" value="Malic_M"/>
    <property type="match status" value="1"/>
</dbReference>
<evidence type="ECO:0000256" key="6">
    <source>
        <dbReference type="PIRSR" id="PIRSR000106-1"/>
    </source>
</evidence>
<keyword evidence="14" id="KW-1185">Reference proteome</keyword>
<feature type="active site" description="Proton donor" evidence="6">
    <location>
        <position position="113"/>
    </location>
</feature>
<dbReference type="InterPro" id="IPR012302">
    <property type="entry name" value="Malic_NAD-bd"/>
</dbReference>
<dbReference type="RefSeq" id="WP_148596549.1">
    <property type="nucleotide sequence ID" value="NZ_CP042997.1"/>
</dbReference>
<evidence type="ECO:0000256" key="8">
    <source>
        <dbReference type="PIRSR" id="PIRSR000106-3"/>
    </source>
</evidence>
<dbReference type="InterPro" id="IPR001891">
    <property type="entry name" value="Malic_OxRdtase"/>
</dbReference>
<proteinExistence type="inferred from homology"/>
<dbReference type="GO" id="GO:0046872">
    <property type="term" value="F:metal ion binding"/>
    <property type="evidence" value="ECO:0007669"/>
    <property type="project" value="UniProtKB-KW"/>
</dbReference>
<evidence type="ECO:0000256" key="7">
    <source>
        <dbReference type="PIRSR" id="PIRSR000106-2"/>
    </source>
</evidence>
<evidence type="ECO:0000256" key="10">
    <source>
        <dbReference type="SAM" id="MobiDB-lite"/>
    </source>
</evidence>
<feature type="binding site" evidence="7">
    <location>
        <position position="428"/>
    </location>
    <ligand>
        <name>(S)-malate</name>
        <dbReference type="ChEBI" id="CHEBI:15589"/>
    </ligand>
</feature>
<dbReference type="AlphaFoldDB" id="A0A5B9W8G7"/>
<dbReference type="InterPro" id="IPR015884">
    <property type="entry name" value="Malic_enzyme_CS"/>
</dbReference>
<comment type="cofactor">
    <cofactor evidence="8">
        <name>Mg(2+)</name>
        <dbReference type="ChEBI" id="CHEBI:18420"/>
    </cofactor>
    <cofactor evidence="8">
        <name>Mn(2+)</name>
        <dbReference type="ChEBI" id="CHEBI:29035"/>
    </cofactor>
    <text evidence="8">Divalent metal cations. Prefers magnesium or manganese.</text>
</comment>
<comment type="cofactor">
    <cofactor evidence="1">
        <name>Mn(2+)</name>
        <dbReference type="ChEBI" id="CHEBI:29035"/>
    </cofactor>
</comment>
<evidence type="ECO:0000313" key="13">
    <source>
        <dbReference type="EMBL" id="QEH36922.1"/>
    </source>
</evidence>
<feature type="binding site" evidence="7">
    <location>
        <position position="166"/>
    </location>
    <ligand>
        <name>(S)-malate</name>
        <dbReference type="ChEBI" id="CHEBI:15589"/>
    </ligand>
</feature>
<dbReference type="PRINTS" id="PR00072">
    <property type="entry name" value="MALOXRDTASE"/>
</dbReference>
<dbReference type="SMART" id="SM01274">
    <property type="entry name" value="malic"/>
    <property type="match status" value="1"/>
</dbReference>
<evidence type="ECO:0000256" key="3">
    <source>
        <dbReference type="ARBA" id="ARBA00022723"/>
    </source>
</evidence>
<feature type="binding site" evidence="8">
    <location>
        <position position="255"/>
    </location>
    <ligand>
        <name>a divalent metal cation</name>
        <dbReference type="ChEBI" id="CHEBI:60240"/>
    </ligand>
</feature>
<dbReference type="Gene3D" id="3.40.50.720">
    <property type="entry name" value="NAD(P)-binding Rossmann-like Domain"/>
    <property type="match status" value="1"/>
</dbReference>
<dbReference type="PROSITE" id="PS00331">
    <property type="entry name" value="MALIC_ENZYMES"/>
    <property type="match status" value="1"/>
</dbReference>
<dbReference type="InterPro" id="IPR012301">
    <property type="entry name" value="Malic_N_dom"/>
</dbReference>
<comment type="similarity">
    <text evidence="2 9">Belongs to the malic enzymes family.</text>
</comment>
<sequence length="574" mass="62974">MSRTWKSTDRSAGLPGTPPAEPGLRGARLLRDPLLNKEGSFSRQERDALGLRGLLPHASLTIQQQVALELERVRAKGDNLEKYIGLAALQDRNETLFYRVLIENFGELMPIVYTPTVGKACQLYSHIVRNPRGLWITPEDVDDIPAVLRNAPNEEVRLIVVTDNERILGLGDQGAGGMGIPVGKLALYSACAGIHPSICLPISLDVGTDNVELLADPLYRGYRKRRLRGREYERFIEAFVDGVRRVFPHALLQWEDFHKNTALMLLDRYRKRLPSFNDDIQGTASVALAGILSALRITGGRLSDQRVVYLGAGAAGVGIARLVKAGMAQEGADPSVIHRAQAMLDSQGLVFNRADDRDPFKREFSWTLDEVRHYGFEGDGPFSLLDVVSKVKPTVLVGTTGTPGVFGEGVIREMARHVERPVILPLSNPTSRIECSPYEALQWTEGRAVVATGSPFAPLEFGGRTYHIGQANNVYIFPGVGLGAIASETNEVSASMFLVAAEALAACVTEQDLAVGRIYPDQSRLREVARALAAEVIREARRLNLGRMIPDDSVDAVLDDFIWYPDYEDAQAGP</sequence>
<dbReference type="NCBIfam" id="NF010052">
    <property type="entry name" value="PRK13529.1"/>
    <property type="match status" value="1"/>
</dbReference>
<feature type="domain" description="Malic enzyme N-terminal" evidence="12">
    <location>
        <begin position="90"/>
        <end position="270"/>
    </location>
</feature>
<keyword evidence="4 13" id="KW-0560">Oxidoreductase</keyword>
<dbReference type="InterPro" id="IPR036291">
    <property type="entry name" value="NAD(P)-bd_dom_sf"/>
</dbReference>
<dbReference type="EC" id="1.1.1.38" evidence="13"/>
<protein>
    <submittedName>
        <fullName evidence="13">NAD-dependent malic enzyme</fullName>
        <ecNumber evidence="13">1.1.1.38</ecNumber>
    </submittedName>
</protein>
<dbReference type="InterPro" id="IPR046346">
    <property type="entry name" value="Aminoacid_DH-like_N_sf"/>
</dbReference>
<dbReference type="SUPFAM" id="SSF51735">
    <property type="entry name" value="NAD(P)-binding Rossmann-fold domains"/>
    <property type="match status" value="1"/>
</dbReference>
<dbReference type="PANTHER" id="PTHR23406:SF34">
    <property type="entry name" value="NAD-DEPENDENT MALIC ENZYME, MITOCHONDRIAL"/>
    <property type="match status" value="1"/>
</dbReference>
<evidence type="ECO:0000256" key="1">
    <source>
        <dbReference type="ARBA" id="ARBA00001936"/>
    </source>
</evidence>
<evidence type="ECO:0000256" key="4">
    <source>
        <dbReference type="ARBA" id="ARBA00023002"/>
    </source>
</evidence>
<dbReference type="SUPFAM" id="SSF53223">
    <property type="entry name" value="Aminoacid dehydrogenase-like, N-terminal domain"/>
    <property type="match status" value="1"/>
</dbReference>
<feature type="active site" description="Proton acceptor" evidence="6">
    <location>
        <position position="184"/>
    </location>
</feature>
<dbReference type="GO" id="GO:0016616">
    <property type="term" value="F:oxidoreductase activity, acting on the CH-OH group of donors, NAD or NADP as acceptor"/>
    <property type="evidence" value="ECO:0007669"/>
    <property type="project" value="InterPro"/>
</dbReference>
<dbReference type="Gene3D" id="3.40.50.10380">
    <property type="entry name" value="Malic enzyme, N-terminal domain"/>
    <property type="match status" value="1"/>
</dbReference>
<feature type="binding site" evidence="7">
    <location>
        <position position="472"/>
    </location>
    <ligand>
        <name>(S)-malate</name>
        <dbReference type="ChEBI" id="CHEBI:15589"/>
    </ligand>
</feature>
<dbReference type="GO" id="GO:0004470">
    <property type="term" value="F:malic enzyme activity"/>
    <property type="evidence" value="ECO:0007669"/>
    <property type="project" value="InterPro"/>
</dbReference>
<gene>
    <name evidence="13" type="primary">maeA_2</name>
    <name evidence="13" type="ORF">OJF2_55070</name>
</gene>
<feature type="domain" description="Malic enzyme NAD-binding" evidence="11">
    <location>
        <begin position="280"/>
        <end position="541"/>
    </location>
</feature>
<feature type="binding site" evidence="8">
    <location>
        <position position="279"/>
    </location>
    <ligand>
        <name>a divalent metal cation</name>
        <dbReference type="ChEBI" id="CHEBI:60240"/>
    </ligand>
</feature>
<dbReference type="GO" id="GO:0051287">
    <property type="term" value="F:NAD binding"/>
    <property type="evidence" value="ECO:0007669"/>
    <property type="project" value="InterPro"/>
</dbReference>
<dbReference type="KEGG" id="agv:OJF2_55070"/>
<dbReference type="GO" id="GO:0006108">
    <property type="term" value="P:malate metabolic process"/>
    <property type="evidence" value="ECO:0007669"/>
    <property type="project" value="TreeGrafter"/>
</dbReference>
<dbReference type="Pfam" id="PF00390">
    <property type="entry name" value="malic"/>
    <property type="match status" value="1"/>
</dbReference>
<organism evidence="13 14">
    <name type="scientific">Aquisphaera giovannonii</name>
    <dbReference type="NCBI Taxonomy" id="406548"/>
    <lineage>
        <taxon>Bacteria</taxon>
        <taxon>Pseudomonadati</taxon>
        <taxon>Planctomycetota</taxon>
        <taxon>Planctomycetia</taxon>
        <taxon>Isosphaerales</taxon>
        <taxon>Isosphaeraceae</taxon>
        <taxon>Aquisphaera</taxon>
    </lineage>
</organism>
<reference evidence="13 14" key="1">
    <citation type="submission" date="2019-08" db="EMBL/GenBank/DDBJ databases">
        <title>Deep-cultivation of Planctomycetes and their phenomic and genomic characterization uncovers novel biology.</title>
        <authorList>
            <person name="Wiegand S."/>
            <person name="Jogler M."/>
            <person name="Boedeker C."/>
            <person name="Pinto D."/>
            <person name="Vollmers J."/>
            <person name="Rivas-Marin E."/>
            <person name="Kohn T."/>
            <person name="Peeters S.H."/>
            <person name="Heuer A."/>
            <person name="Rast P."/>
            <person name="Oberbeckmann S."/>
            <person name="Bunk B."/>
            <person name="Jeske O."/>
            <person name="Meyerdierks A."/>
            <person name="Storesund J.E."/>
            <person name="Kallscheuer N."/>
            <person name="Luecker S."/>
            <person name="Lage O.M."/>
            <person name="Pohl T."/>
            <person name="Merkel B.J."/>
            <person name="Hornburger P."/>
            <person name="Mueller R.-W."/>
            <person name="Bruemmer F."/>
            <person name="Labrenz M."/>
            <person name="Spormann A.M."/>
            <person name="Op den Camp H."/>
            <person name="Overmann J."/>
            <person name="Amann R."/>
            <person name="Jetten M.S.M."/>
            <person name="Mascher T."/>
            <person name="Medema M.H."/>
            <person name="Devos D.P."/>
            <person name="Kaster A.-K."/>
            <person name="Ovreas L."/>
            <person name="Rohde M."/>
            <person name="Galperin M.Y."/>
            <person name="Jogler C."/>
        </authorList>
    </citation>
    <scope>NUCLEOTIDE SEQUENCE [LARGE SCALE GENOMIC DNA]</scope>
    <source>
        <strain evidence="13 14">OJF2</strain>
    </source>
</reference>
<name>A0A5B9W8G7_9BACT</name>
<evidence type="ECO:0000256" key="9">
    <source>
        <dbReference type="RuleBase" id="RU003427"/>
    </source>
</evidence>
<evidence type="ECO:0000259" key="12">
    <source>
        <dbReference type="SMART" id="SM01274"/>
    </source>
</evidence>
<dbReference type="EMBL" id="CP042997">
    <property type="protein sequence ID" value="QEH36922.1"/>
    <property type="molecule type" value="Genomic_DNA"/>
</dbReference>
<accession>A0A5B9W8G7</accession>